<dbReference type="AlphaFoldDB" id="A0A6A6S593"/>
<keyword evidence="6" id="KW-0472">Membrane</keyword>
<evidence type="ECO:0000256" key="5">
    <source>
        <dbReference type="ARBA" id="ARBA00023128"/>
    </source>
</evidence>
<dbReference type="InterPro" id="IPR039205">
    <property type="entry name" value="NDUFA11"/>
</dbReference>
<dbReference type="EMBL" id="MU006783">
    <property type="protein sequence ID" value="KAF2641324.1"/>
    <property type="molecule type" value="Genomic_DNA"/>
</dbReference>
<accession>A0A6A6S593</accession>
<keyword evidence="3" id="KW-0999">Mitochondrion inner membrane</keyword>
<dbReference type="Proteomes" id="UP000799753">
    <property type="component" value="Unassembled WGS sequence"/>
</dbReference>
<keyword evidence="2" id="KW-0812">Transmembrane</keyword>
<evidence type="ECO:0000256" key="4">
    <source>
        <dbReference type="ARBA" id="ARBA00022989"/>
    </source>
</evidence>
<protein>
    <recommendedName>
        <fullName evidence="9">NADH-ubiquinone oxidoreductase 213 kDa subunit</fullName>
    </recommendedName>
</protein>
<evidence type="ECO:0000256" key="2">
    <source>
        <dbReference type="ARBA" id="ARBA00022692"/>
    </source>
</evidence>
<dbReference type="GO" id="GO:0045271">
    <property type="term" value="C:respiratory chain complex I"/>
    <property type="evidence" value="ECO:0007669"/>
    <property type="project" value="InterPro"/>
</dbReference>
<dbReference type="PANTHER" id="PTHR21382">
    <property type="entry name" value="NADH-UBIQUINONE OXIDOREDUCTASE SUBUNIT"/>
    <property type="match status" value="1"/>
</dbReference>
<dbReference type="PANTHER" id="PTHR21382:SF1">
    <property type="entry name" value="NADH DEHYDROGENASE [UBIQUINONE] 1 ALPHA SUBCOMPLEX SUBUNIT 11"/>
    <property type="match status" value="1"/>
</dbReference>
<evidence type="ECO:0000313" key="7">
    <source>
        <dbReference type="EMBL" id="KAF2641324.1"/>
    </source>
</evidence>
<keyword evidence="5" id="KW-0496">Mitochondrion</keyword>
<sequence>MAAAHDTFHPRDTLSNTASTTLKLSTCGAIIAGVQNTLRRQNVGAVGIITRSGGIIATFAGVGALYQFTLDASSNLRQKDDAYGEALAGFAAGATLGVARRSIPFMLGAGASFGTVLAAYRYTNGLSGGVEESDEDEVERREKLRKMRQRPLQETIEQLGEGRGIYAPGYEERRRERLLAKYGIDVKEAQEQFGAKNVDSTASLGL</sequence>
<name>A0A6A6S593_9PLEO</name>
<evidence type="ECO:0000256" key="3">
    <source>
        <dbReference type="ARBA" id="ARBA00022792"/>
    </source>
</evidence>
<reference evidence="7" key="1">
    <citation type="journal article" date="2020" name="Stud. Mycol.">
        <title>101 Dothideomycetes genomes: a test case for predicting lifestyles and emergence of pathogens.</title>
        <authorList>
            <person name="Haridas S."/>
            <person name="Albert R."/>
            <person name="Binder M."/>
            <person name="Bloem J."/>
            <person name="Labutti K."/>
            <person name="Salamov A."/>
            <person name="Andreopoulos B."/>
            <person name="Baker S."/>
            <person name="Barry K."/>
            <person name="Bills G."/>
            <person name="Bluhm B."/>
            <person name="Cannon C."/>
            <person name="Castanera R."/>
            <person name="Culley D."/>
            <person name="Daum C."/>
            <person name="Ezra D."/>
            <person name="Gonzalez J."/>
            <person name="Henrissat B."/>
            <person name="Kuo A."/>
            <person name="Liang C."/>
            <person name="Lipzen A."/>
            <person name="Lutzoni F."/>
            <person name="Magnuson J."/>
            <person name="Mondo S."/>
            <person name="Nolan M."/>
            <person name="Ohm R."/>
            <person name="Pangilinan J."/>
            <person name="Park H.-J."/>
            <person name="Ramirez L."/>
            <person name="Alfaro M."/>
            <person name="Sun H."/>
            <person name="Tritt A."/>
            <person name="Yoshinaga Y."/>
            <person name="Zwiers L.-H."/>
            <person name="Turgeon B."/>
            <person name="Goodwin S."/>
            <person name="Spatafora J."/>
            <person name="Crous P."/>
            <person name="Grigoriev I."/>
        </authorList>
    </citation>
    <scope>NUCLEOTIDE SEQUENCE</scope>
    <source>
        <strain evidence="7">CBS 473.64</strain>
    </source>
</reference>
<keyword evidence="4" id="KW-1133">Transmembrane helix</keyword>
<dbReference type="GO" id="GO:0005743">
    <property type="term" value="C:mitochondrial inner membrane"/>
    <property type="evidence" value="ECO:0007669"/>
    <property type="project" value="UniProtKB-SubCell"/>
</dbReference>
<evidence type="ECO:0000256" key="1">
    <source>
        <dbReference type="ARBA" id="ARBA00004448"/>
    </source>
</evidence>
<proteinExistence type="predicted"/>
<keyword evidence="8" id="KW-1185">Reference proteome</keyword>
<dbReference type="GO" id="GO:0006120">
    <property type="term" value="P:mitochondrial electron transport, NADH to ubiquinone"/>
    <property type="evidence" value="ECO:0007669"/>
    <property type="project" value="InterPro"/>
</dbReference>
<evidence type="ECO:0000313" key="8">
    <source>
        <dbReference type="Proteomes" id="UP000799753"/>
    </source>
</evidence>
<gene>
    <name evidence="7" type="ORF">P280DRAFT_468962</name>
</gene>
<dbReference type="OrthoDB" id="1913277at2759"/>
<organism evidence="7 8">
    <name type="scientific">Massarina eburnea CBS 473.64</name>
    <dbReference type="NCBI Taxonomy" id="1395130"/>
    <lineage>
        <taxon>Eukaryota</taxon>
        <taxon>Fungi</taxon>
        <taxon>Dikarya</taxon>
        <taxon>Ascomycota</taxon>
        <taxon>Pezizomycotina</taxon>
        <taxon>Dothideomycetes</taxon>
        <taxon>Pleosporomycetidae</taxon>
        <taxon>Pleosporales</taxon>
        <taxon>Massarineae</taxon>
        <taxon>Massarinaceae</taxon>
        <taxon>Massarina</taxon>
    </lineage>
</organism>
<evidence type="ECO:0000256" key="6">
    <source>
        <dbReference type="ARBA" id="ARBA00023136"/>
    </source>
</evidence>
<comment type="subcellular location">
    <subcellularLocation>
        <location evidence="1">Mitochondrion inner membrane</location>
        <topology evidence="1">Multi-pass membrane protein</topology>
    </subcellularLocation>
</comment>
<evidence type="ECO:0008006" key="9">
    <source>
        <dbReference type="Google" id="ProtNLM"/>
    </source>
</evidence>